<proteinExistence type="predicted"/>
<dbReference type="InterPro" id="IPR058691">
    <property type="entry name" value="Fn3_SaeA_1st"/>
</dbReference>
<evidence type="ECO:0000259" key="3">
    <source>
        <dbReference type="Pfam" id="PF25834"/>
    </source>
</evidence>
<accession>A0A3D9V1L9</accession>
<evidence type="ECO:0000313" key="6">
    <source>
        <dbReference type="Proteomes" id="UP000256253"/>
    </source>
</evidence>
<keyword evidence="6" id="KW-1185">Reference proteome</keyword>
<dbReference type="Pfam" id="PF25835">
    <property type="entry name" value="Fn3_SaeA_5th"/>
    <property type="match status" value="1"/>
</dbReference>
<feature type="domain" description="SaeA third Fn3-like" evidence="3">
    <location>
        <begin position="460"/>
        <end position="554"/>
    </location>
</feature>
<feature type="region of interest" description="Disordered" evidence="1">
    <location>
        <begin position="96"/>
        <end position="127"/>
    </location>
</feature>
<name>A0A3D9V1L9_9MICO</name>
<evidence type="ECO:0000313" key="5">
    <source>
        <dbReference type="EMBL" id="REF32064.1"/>
    </source>
</evidence>
<evidence type="ECO:0000256" key="1">
    <source>
        <dbReference type="SAM" id="MobiDB-lite"/>
    </source>
</evidence>
<dbReference type="Pfam" id="PF25832">
    <property type="entry name" value="Fn3_SaeA_2nd"/>
    <property type="match status" value="1"/>
</dbReference>
<sequence>MDRERFVASIRRLAEERGSALSPDDLTLAELLAGASVAGAREVLWTDPGIVDLWSAAKREVVAVDTSAPPTAVADPRRAPGTHQVEPGVVAPEREHAMAGGGGSAHQTERSHMQGMSGGAPSGVDERASRLSQWREDKVRQDSQVEALSRWDINTLAESGATTPEELREVAPRLNAAVVVEQYADAISKVLTATDAGGSGVGAGVAAAAPALHEGSVGGSDDGSVEGPWIGDGWFAPTDYSQIVSDDVVLPGLECSVEGGRTRLRWPGTSDGASEVVVYRVVESPDGWVRVAPEDGSLVGVTTQTEVSTEHLGARGAVSYLTVWANLGSDEQSARGAQGRVVAQGEILWPVSDLELRVTPADTVVGTVTAAPGTKLRVVRFEPGERITSNPSHVPSDLSVADSAFTDRRPPRATDLTYAVYSEVVLPNGQPRTSESYASATVRVDAAPQPVQLHVSGNQDTPGTWDLAWVPPDFGEVEVYLTDEPVPPGLGDGVLSREALERNGLTSANRLPKFTVTEGERVVLKECHVDQDWVRCYFTAVHVVGDRQLRVGPSVSQVRPAPPRHVQLSERVDSQILTFDWPRGVSMVEVHSGSRNQTAFDETSARDIIATIDSPDTYLRLGGLLLTNLPAIGCTLHLVGVIYDGGRAIRSAPATVDYPGLVRLRYHVRPARADGAPVTPTAPADRLQVLLRSDADLPQVHVALVANDRRLPLFPGDGAHLGAELVSLAAGKAATVFELPLGTSPAFVRLFVIDKAQADRVAVIDPQLSQMLHTVLR</sequence>
<organism evidence="5 6">
    <name type="scientific">Calidifontibacter indicus</name>
    <dbReference type="NCBI Taxonomy" id="419650"/>
    <lineage>
        <taxon>Bacteria</taxon>
        <taxon>Bacillati</taxon>
        <taxon>Actinomycetota</taxon>
        <taxon>Actinomycetes</taxon>
        <taxon>Micrococcales</taxon>
        <taxon>Dermacoccaceae</taxon>
        <taxon>Calidifontibacter</taxon>
    </lineage>
</organism>
<dbReference type="EMBL" id="QTUA01000001">
    <property type="protein sequence ID" value="REF32064.1"/>
    <property type="molecule type" value="Genomic_DNA"/>
</dbReference>
<evidence type="ECO:0000259" key="2">
    <source>
        <dbReference type="Pfam" id="PF25832"/>
    </source>
</evidence>
<feature type="domain" description="SaeA fourth Fn3-like" evidence="4">
    <location>
        <begin position="564"/>
        <end position="657"/>
    </location>
</feature>
<dbReference type="InterPro" id="IPR058693">
    <property type="entry name" value="Fn3_SaeA_3rd"/>
</dbReference>
<protein>
    <submittedName>
        <fullName evidence="5">Uncharacterized protein</fullName>
    </submittedName>
</protein>
<reference evidence="5 6" key="1">
    <citation type="submission" date="2018-08" db="EMBL/GenBank/DDBJ databases">
        <title>Sequencing the genomes of 1000 actinobacteria strains.</title>
        <authorList>
            <person name="Klenk H.-P."/>
        </authorList>
    </citation>
    <scope>NUCLEOTIDE SEQUENCE [LARGE SCALE GENOMIC DNA]</scope>
    <source>
        <strain evidence="5 6">DSM 22967</strain>
    </source>
</reference>
<comment type="caution">
    <text evidence="5">The sequence shown here is derived from an EMBL/GenBank/DDBJ whole genome shotgun (WGS) entry which is preliminary data.</text>
</comment>
<evidence type="ECO:0000259" key="4">
    <source>
        <dbReference type="Pfam" id="PF25835"/>
    </source>
</evidence>
<gene>
    <name evidence="5" type="ORF">DFJ65_3159</name>
</gene>
<dbReference type="InterPro" id="IPR058694">
    <property type="entry name" value="Fn3_SaeA_4th"/>
</dbReference>
<dbReference type="AlphaFoldDB" id="A0A3D9V1L9"/>
<dbReference type="Pfam" id="PF25834">
    <property type="entry name" value="Fn3_SaeA_4th"/>
    <property type="match status" value="1"/>
</dbReference>
<feature type="domain" description="SaeA first Fn3-like" evidence="2">
    <location>
        <begin position="258"/>
        <end position="347"/>
    </location>
</feature>
<dbReference type="Proteomes" id="UP000256253">
    <property type="component" value="Unassembled WGS sequence"/>
</dbReference>